<feature type="compositionally biased region" description="Gly residues" evidence="3">
    <location>
        <begin position="28"/>
        <end position="49"/>
    </location>
</feature>
<gene>
    <name evidence="5" type="ORF">CEUR00632_LOCUS2914</name>
</gene>
<evidence type="ECO:0000313" key="5">
    <source>
        <dbReference type="EMBL" id="CAD8282879.1"/>
    </source>
</evidence>
<dbReference type="InterPro" id="IPR036322">
    <property type="entry name" value="WD40_repeat_dom_sf"/>
</dbReference>
<feature type="domain" description="EML-like first beta-propeller" evidence="4">
    <location>
        <begin position="511"/>
        <end position="615"/>
    </location>
</feature>
<keyword evidence="2" id="KW-0677">Repeat</keyword>
<keyword evidence="1" id="KW-0853">WD repeat</keyword>
<feature type="region of interest" description="Disordered" evidence="3">
    <location>
        <begin position="1"/>
        <end position="90"/>
    </location>
</feature>
<protein>
    <recommendedName>
        <fullName evidence="4">EML-like first beta-propeller domain-containing protein</fullName>
    </recommendedName>
</protein>
<evidence type="ECO:0000256" key="2">
    <source>
        <dbReference type="ARBA" id="ARBA00022737"/>
    </source>
</evidence>
<evidence type="ECO:0000259" key="4">
    <source>
        <dbReference type="Pfam" id="PF23409"/>
    </source>
</evidence>
<dbReference type="InterPro" id="IPR055439">
    <property type="entry name" value="Beta-prop_EML_1st"/>
</dbReference>
<name>A0A7R9V2C3_9CHLO</name>
<dbReference type="SMART" id="SM00320">
    <property type="entry name" value="WD40"/>
    <property type="match status" value="3"/>
</dbReference>
<dbReference type="Pfam" id="PF03451">
    <property type="entry name" value="HELP"/>
    <property type="match status" value="1"/>
</dbReference>
<dbReference type="InterPro" id="IPR005108">
    <property type="entry name" value="HELP"/>
</dbReference>
<feature type="compositionally biased region" description="Basic and acidic residues" evidence="3">
    <location>
        <begin position="80"/>
        <end position="90"/>
    </location>
</feature>
<reference evidence="5" key="1">
    <citation type="submission" date="2021-01" db="EMBL/GenBank/DDBJ databases">
        <authorList>
            <person name="Corre E."/>
            <person name="Pelletier E."/>
            <person name="Niang G."/>
            <person name="Scheremetjew M."/>
            <person name="Finn R."/>
            <person name="Kale V."/>
            <person name="Holt S."/>
            <person name="Cochrane G."/>
            <person name="Meng A."/>
            <person name="Brown T."/>
            <person name="Cohen L."/>
        </authorList>
    </citation>
    <scope>NUCLEOTIDE SEQUENCE</scope>
    <source>
        <strain evidence="5">CCMP219</strain>
    </source>
</reference>
<feature type="compositionally biased region" description="Polar residues" evidence="3">
    <location>
        <begin position="9"/>
        <end position="24"/>
    </location>
</feature>
<dbReference type="EMBL" id="HBEC01006490">
    <property type="protein sequence ID" value="CAD8282879.1"/>
    <property type="molecule type" value="Transcribed_RNA"/>
</dbReference>
<evidence type="ECO:0000256" key="3">
    <source>
        <dbReference type="SAM" id="MobiDB-lite"/>
    </source>
</evidence>
<sequence>MAESLGGSRRQNSGSKYLSMTGTRNDGVMGGSARGGGGGGGGGGSGGMGMPMSARGSPGPALGMSARGPPRGMGRPSSAPRERNVGGDARARVEETRLIKEAQFWGREVAPKRELPAYWSVATYGQPFNDERIALGGVTNMYQILEPSAAATAAKFDTTGPATEAAALLRKSLTDGQRYFAKSDMSALAEGMPVEPLTSADRMLVLSKLTVYQRIYALRNCLDRDTHAKDFVPWTAMVEPSLNARLWHRNKELAIRIATQRLENKMRRHLRYLSDQRSSAARAPASSSKAVLKEEFRRVDPDRTELVALEQFLQVWQSRLCLLEYDDKSVVTTAGRRQIKLVPGKRFILDENMAAAIFCKYGFDKDGLMPYRVFCQTLCAAPARLLGQELVIDKKEMGMHGLSDEQDVAYCMGGAKILYPKCETGVFPPSDFDHRMGDRSSMLPSAHMWLEHVYGYAGKDVTAGNLFFTHNTSDSKTEVVYFTGAVGVVLDKEAWSANKDAAASGAPRMPSQRFFFGHTNNIQCLAIHPNRRFVATGQQKQTGKSNKPYVCVWDVDTCNQLQRLDHDVEDRAVIAVTFSGNTHAVDDAKKGGSLLVTVTADNKHTVRVWRWMLNENKFCKAINIPGWCFGPEKKLEGLKAKKNYYDNPEKYDMDRPKSGMSTMSVGSIKHRYELKPWAHWPSAEEVETQAHLMDHPLLDRVRDPNVAIKAEWEWGYCTRMPEGKIDKTWSMTCVGNGANGTPPMVYGVAFNPLRPSDGRKGSEFCTYGVKHLKTWIVNEQEAWQGTAASFGSAHVENVLCAAYVPALHYMAAPGDSCLLTGFTSGQLGLWVPPFPTRAGSTYQLTRKYDAHGPGQLIRLNDGTQVRCEHRMPLLCVYVCVGGGCAQVRACACACACMPAFARACIYMTNKYACGCMCVLVSCLRACWSCVGTPVWQSQ</sequence>
<evidence type="ECO:0000256" key="1">
    <source>
        <dbReference type="ARBA" id="ARBA00022574"/>
    </source>
</evidence>
<dbReference type="InterPro" id="IPR001680">
    <property type="entry name" value="WD40_rpt"/>
</dbReference>
<dbReference type="SUPFAM" id="SSF50978">
    <property type="entry name" value="WD40 repeat-like"/>
    <property type="match status" value="1"/>
</dbReference>
<dbReference type="InterPro" id="IPR050630">
    <property type="entry name" value="WD_repeat_EMAP"/>
</dbReference>
<organism evidence="5">
    <name type="scientific">Chlamydomonas euryale</name>
    <dbReference type="NCBI Taxonomy" id="1486919"/>
    <lineage>
        <taxon>Eukaryota</taxon>
        <taxon>Viridiplantae</taxon>
        <taxon>Chlorophyta</taxon>
        <taxon>core chlorophytes</taxon>
        <taxon>Chlorophyceae</taxon>
        <taxon>CS clade</taxon>
        <taxon>Chlamydomonadales</taxon>
        <taxon>Chlamydomonadaceae</taxon>
        <taxon>Chlamydomonas</taxon>
    </lineage>
</organism>
<dbReference type="PANTHER" id="PTHR13720:SF33">
    <property type="entry name" value="HELP DOMAIN-CONTAINING PROTEIN"/>
    <property type="match status" value="1"/>
</dbReference>
<dbReference type="Gene3D" id="2.130.10.10">
    <property type="entry name" value="YVTN repeat-like/Quinoprotein amine dehydrogenase"/>
    <property type="match status" value="2"/>
</dbReference>
<dbReference type="AlphaFoldDB" id="A0A7R9V2C3"/>
<dbReference type="GO" id="GO:0008017">
    <property type="term" value="F:microtubule binding"/>
    <property type="evidence" value="ECO:0007669"/>
    <property type="project" value="TreeGrafter"/>
</dbReference>
<proteinExistence type="predicted"/>
<dbReference type="Pfam" id="PF23409">
    <property type="entry name" value="Beta-prop_EML"/>
    <property type="match status" value="1"/>
</dbReference>
<accession>A0A7R9V2C3</accession>
<dbReference type="PANTHER" id="PTHR13720">
    <property type="entry name" value="WD-40 REPEAT PROTEIN"/>
    <property type="match status" value="1"/>
</dbReference>
<feature type="compositionally biased region" description="Low complexity" evidence="3">
    <location>
        <begin position="50"/>
        <end position="59"/>
    </location>
</feature>
<dbReference type="InterPro" id="IPR015943">
    <property type="entry name" value="WD40/YVTN_repeat-like_dom_sf"/>
</dbReference>